<keyword evidence="4" id="KW-1185">Reference proteome</keyword>
<gene>
    <name evidence="3" type="ORF">GA0074692_2530</name>
</gene>
<dbReference type="Gene3D" id="3.40.190.10">
    <property type="entry name" value="Periplasmic binding protein-like II"/>
    <property type="match status" value="1"/>
</dbReference>
<evidence type="ECO:0000313" key="3">
    <source>
        <dbReference type="EMBL" id="SCL28403.1"/>
    </source>
</evidence>
<dbReference type="OrthoDB" id="9780943at2"/>
<evidence type="ECO:0000256" key="1">
    <source>
        <dbReference type="ARBA" id="ARBA00006987"/>
    </source>
</evidence>
<dbReference type="InterPro" id="IPR005064">
    <property type="entry name" value="BUG"/>
</dbReference>
<organism evidence="3 4">
    <name type="scientific">Micromonospora pallida</name>
    <dbReference type="NCBI Taxonomy" id="145854"/>
    <lineage>
        <taxon>Bacteria</taxon>
        <taxon>Bacillati</taxon>
        <taxon>Actinomycetota</taxon>
        <taxon>Actinomycetes</taxon>
        <taxon>Micromonosporales</taxon>
        <taxon>Micromonosporaceae</taxon>
        <taxon>Micromonospora</taxon>
    </lineage>
</organism>
<comment type="similarity">
    <text evidence="1">Belongs to the UPF0065 (bug) family.</text>
</comment>
<feature type="signal peptide" evidence="2">
    <location>
        <begin position="1"/>
        <end position="20"/>
    </location>
</feature>
<dbReference type="InterPro" id="IPR042100">
    <property type="entry name" value="Bug_dom1"/>
</dbReference>
<dbReference type="PIRSF" id="PIRSF017082">
    <property type="entry name" value="YflP"/>
    <property type="match status" value="1"/>
</dbReference>
<proteinExistence type="inferred from homology"/>
<dbReference type="PANTHER" id="PTHR42928:SF5">
    <property type="entry name" value="BLR1237 PROTEIN"/>
    <property type="match status" value="1"/>
</dbReference>
<sequence length="334" mass="34485">MRPRAFLAVTAALAISLPLAACGPNGSASSAGDARNWPRKGKPIELVVSFAPGGAVDTAARLVAPILEKELGTNVEVVNKPGAGGQIGYTALTSAKPDGYTIGATGSPSVVVSPLDKSRGAKYTRESFQPLGMQVIDPAVVGVAPDSPYHTLGDLIAAAKTTPGKITASTTGLQTGEHFAAVDIEQKTGGKFALVHFSEGASQAIAAFLGGHVQVYVGSASDVTDLVKQKKIKLLGVMGEERSEFLPDTPTFKEQGVDVISATARGYSAPAGLPAEVAAKLEAALKKAIEDPAVASKMKALGLQTSYLSGVDYKTFWSEQEETVKAVLPLVIEK</sequence>
<dbReference type="Pfam" id="PF03401">
    <property type="entry name" value="TctC"/>
    <property type="match status" value="1"/>
</dbReference>
<feature type="chain" id="PRO_5039362538" evidence="2">
    <location>
        <begin position="21"/>
        <end position="334"/>
    </location>
</feature>
<dbReference type="SUPFAM" id="SSF53850">
    <property type="entry name" value="Periplasmic binding protein-like II"/>
    <property type="match status" value="1"/>
</dbReference>
<dbReference type="EMBL" id="FMHW01000002">
    <property type="protein sequence ID" value="SCL28403.1"/>
    <property type="molecule type" value="Genomic_DNA"/>
</dbReference>
<dbReference type="STRING" id="145854.GA0074692_2530"/>
<dbReference type="RefSeq" id="WP_091643670.1">
    <property type="nucleotide sequence ID" value="NZ_FMHW01000002.1"/>
</dbReference>
<protein>
    <submittedName>
        <fullName evidence="3">Tripartite-type tricarboxylate transporter, receptor component TctC</fullName>
    </submittedName>
</protein>
<keyword evidence="3" id="KW-0675">Receptor</keyword>
<evidence type="ECO:0000256" key="2">
    <source>
        <dbReference type="SAM" id="SignalP"/>
    </source>
</evidence>
<dbReference type="AlphaFoldDB" id="A0A1C6SG74"/>
<dbReference type="PANTHER" id="PTHR42928">
    <property type="entry name" value="TRICARBOXYLATE-BINDING PROTEIN"/>
    <property type="match status" value="1"/>
</dbReference>
<reference evidence="4" key="1">
    <citation type="submission" date="2016-06" db="EMBL/GenBank/DDBJ databases">
        <authorList>
            <person name="Varghese N."/>
            <person name="Submissions Spin"/>
        </authorList>
    </citation>
    <scope>NUCLEOTIDE SEQUENCE [LARGE SCALE GENOMIC DNA]</scope>
    <source>
        <strain evidence="4">DSM 43817</strain>
    </source>
</reference>
<dbReference type="Proteomes" id="UP000198959">
    <property type="component" value="Unassembled WGS sequence"/>
</dbReference>
<evidence type="ECO:0000313" key="4">
    <source>
        <dbReference type="Proteomes" id="UP000198959"/>
    </source>
</evidence>
<name>A0A1C6SG74_9ACTN</name>
<dbReference type="CDD" id="cd07012">
    <property type="entry name" value="PBP2_Bug_TTT"/>
    <property type="match status" value="1"/>
</dbReference>
<keyword evidence="2" id="KW-0732">Signal</keyword>
<dbReference type="Gene3D" id="3.40.190.150">
    <property type="entry name" value="Bordetella uptake gene, domain 1"/>
    <property type="match status" value="1"/>
</dbReference>
<accession>A0A1C6SG74</accession>